<dbReference type="Gene3D" id="3.40.1400.10">
    <property type="entry name" value="Sugar-phosphate isomerase, RpiB/LacA/LacB"/>
    <property type="match status" value="1"/>
</dbReference>
<keyword evidence="4" id="KW-1185">Reference proteome</keyword>
<proteinExistence type="inferred from homology"/>
<dbReference type="NCBIfam" id="TIGR00689">
    <property type="entry name" value="rpiB_lacA_lacB"/>
    <property type="match status" value="1"/>
</dbReference>
<dbReference type="InterPro" id="IPR036569">
    <property type="entry name" value="RpiB_LacA_LacB_sf"/>
</dbReference>
<dbReference type="InterPro" id="IPR003500">
    <property type="entry name" value="RpiB_LacA_LacB"/>
</dbReference>
<dbReference type="EMBL" id="JQZV01000013">
    <property type="protein sequence ID" value="KGN91626.1"/>
    <property type="molecule type" value="Genomic_DNA"/>
</dbReference>
<evidence type="ECO:0000313" key="3">
    <source>
        <dbReference type="EMBL" id="KGN91626.1"/>
    </source>
</evidence>
<dbReference type="PANTHER" id="PTHR30345">
    <property type="entry name" value="RIBOSE-5-PHOSPHATE ISOMERASE B"/>
    <property type="match status" value="1"/>
</dbReference>
<evidence type="ECO:0000313" key="4">
    <source>
        <dbReference type="Proteomes" id="UP000030101"/>
    </source>
</evidence>
<accession>A0ABR4XJH5</accession>
<dbReference type="InterPro" id="IPR004785">
    <property type="entry name" value="RpiB"/>
</dbReference>
<dbReference type="Pfam" id="PF02502">
    <property type="entry name" value="LacAB_rpiB"/>
    <property type="match status" value="1"/>
</dbReference>
<reference evidence="3 4" key="1">
    <citation type="submission" date="2014-08" db="EMBL/GenBank/DDBJ databases">
        <title>Porphyromonas canoris strain:OH2762 Genome sequencing.</title>
        <authorList>
            <person name="Wallis C."/>
            <person name="Deusch O."/>
            <person name="O'Flynn C."/>
            <person name="Davis I."/>
            <person name="Jospin G."/>
            <person name="Darling A.E."/>
            <person name="Coil D.A."/>
            <person name="Alexiev A."/>
            <person name="Horsfall A."/>
            <person name="Kirkwood N."/>
            <person name="Harris S."/>
            <person name="Eisen J.A."/>
        </authorList>
    </citation>
    <scope>NUCLEOTIDE SEQUENCE [LARGE SCALE GENOMIC DNA]</scope>
    <source>
        <strain evidence="4">COT-108 OH2762</strain>
    </source>
</reference>
<keyword evidence="2 3" id="KW-0413">Isomerase</keyword>
<evidence type="ECO:0000256" key="1">
    <source>
        <dbReference type="ARBA" id="ARBA00008754"/>
    </source>
</evidence>
<dbReference type="PANTHER" id="PTHR30345:SF0">
    <property type="entry name" value="DNA DAMAGE-REPAIR_TOLERATION PROTEIN DRT102"/>
    <property type="match status" value="1"/>
</dbReference>
<protein>
    <submittedName>
        <fullName evidence="3">Ribose 5-phosphate isomerase</fullName>
    </submittedName>
</protein>
<name>A0ABR4XJH5_9PORP</name>
<dbReference type="PIRSF" id="PIRSF005384">
    <property type="entry name" value="RpiB_LacA_B"/>
    <property type="match status" value="1"/>
</dbReference>
<gene>
    <name evidence="3" type="ORF">HQ43_05830</name>
</gene>
<dbReference type="SUPFAM" id="SSF89623">
    <property type="entry name" value="Ribose/Galactose isomerase RpiB/AlsB"/>
    <property type="match status" value="1"/>
</dbReference>
<dbReference type="RefSeq" id="WP_036790880.1">
    <property type="nucleotide sequence ID" value="NZ_JQZV01000013.1"/>
</dbReference>
<comment type="similarity">
    <text evidence="1">Belongs to the LacAB/RpiB family.</text>
</comment>
<sequence length="146" mass="16217">MATSMIGMACDHAGYTLKEELKKILETMGYTVKDFGAYSDESVDYPDFAHSLAKEIEQGNLSRGIAICGSGNGISMTANKHSNVRAALCWIPEIARLAREHNDANILSLPARFITTEEAKEILDIFLKTPFEGGRHERRVRKIELS</sequence>
<organism evidence="3 4">
    <name type="scientific">Porphyromonas canoris</name>
    <dbReference type="NCBI Taxonomy" id="36875"/>
    <lineage>
        <taxon>Bacteria</taxon>
        <taxon>Pseudomonadati</taxon>
        <taxon>Bacteroidota</taxon>
        <taxon>Bacteroidia</taxon>
        <taxon>Bacteroidales</taxon>
        <taxon>Porphyromonadaceae</taxon>
        <taxon>Porphyromonas</taxon>
    </lineage>
</organism>
<dbReference type="Proteomes" id="UP000030101">
    <property type="component" value="Unassembled WGS sequence"/>
</dbReference>
<dbReference type="GO" id="GO:0016853">
    <property type="term" value="F:isomerase activity"/>
    <property type="evidence" value="ECO:0007669"/>
    <property type="project" value="UniProtKB-KW"/>
</dbReference>
<evidence type="ECO:0000256" key="2">
    <source>
        <dbReference type="ARBA" id="ARBA00023235"/>
    </source>
</evidence>
<dbReference type="NCBIfam" id="NF004051">
    <property type="entry name" value="PRK05571.1"/>
    <property type="match status" value="1"/>
</dbReference>
<dbReference type="NCBIfam" id="TIGR01120">
    <property type="entry name" value="rpiB"/>
    <property type="match status" value="1"/>
</dbReference>
<comment type="caution">
    <text evidence="3">The sequence shown here is derived from an EMBL/GenBank/DDBJ whole genome shotgun (WGS) entry which is preliminary data.</text>
</comment>